<dbReference type="STRING" id="60547.GCA_000751215_01462"/>
<evidence type="ECO:0000259" key="1">
    <source>
        <dbReference type="Pfam" id="PF04536"/>
    </source>
</evidence>
<dbReference type="Pfam" id="PF04536">
    <property type="entry name" value="TPM_phosphatase"/>
    <property type="match status" value="1"/>
</dbReference>
<protein>
    <submittedName>
        <fullName evidence="2">Membrane protein</fullName>
    </submittedName>
</protein>
<dbReference type="Proteomes" id="UP000027466">
    <property type="component" value="Unassembled WGS sequence"/>
</dbReference>
<name>A0A069PSK4_9BURK</name>
<reference evidence="2 3" key="1">
    <citation type="submission" date="2014-03" db="EMBL/GenBank/DDBJ databases">
        <title>Draft Genome Sequences of Four Burkholderia Strains.</title>
        <authorList>
            <person name="Liu X.Y."/>
            <person name="Li C.X."/>
            <person name="Xu J.H."/>
        </authorList>
    </citation>
    <scope>NUCLEOTIDE SEQUENCE [LARGE SCALE GENOMIC DNA]</scope>
    <source>
        <strain evidence="2 3">DSM 50014</strain>
    </source>
</reference>
<sequence length="165" mass="18519">MNLKRVIRHLFTTRWTVSRAFPPRSLRAIEEAIATNHGAHTGQVRFAVEGDLDVSALVNDMSARERAIEVFSELRVWDTEHNNGVLIYLLLADRDVEIIADRGASVNVTAAEWEAICQSMEGDLRRGKFELGTTRGIELVIELLKTHFPAERTVGDELPKTPTVL</sequence>
<dbReference type="EMBL" id="JFHC01000043">
    <property type="protein sequence ID" value="KDR40271.1"/>
    <property type="molecule type" value="Genomic_DNA"/>
</dbReference>
<dbReference type="PANTHER" id="PTHR30373:SF8">
    <property type="entry name" value="BLL7265 PROTEIN"/>
    <property type="match status" value="1"/>
</dbReference>
<dbReference type="RefSeq" id="WP_035927868.1">
    <property type="nucleotide sequence ID" value="NZ_CADFFX010000007.1"/>
</dbReference>
<dbReference type="AlphaFoldDB" id="A0A069PSK4"/>
<feature type="domain" description="TPM" evidence="1">
    <location>
        <begin position="26"/>
        <end position="141"/>
    </location>
</feature>
<evidence type="ECO:0000313" key="3">
    <source>
        <dbReference type="Proteomes" id="UP000027466"/>
    </source>
</evidence>
<evidence type="ECO:0000313" key="2">
    <source>
        <dbReference type="EMBL" id="KDR40271.1"/>
    </source>
</evidence>
<dbReference type="PANTHER" id="PTHR30373">
    <property type="entry name" value="UPF0603 PROTEIN YGCG"/>
    <property type="match status" value="1"/>
</dbReference>
<comment type="caution">
    <text evidence="2">The sequence shown here is derived from an EMBL/GenBank/DDBJ whole genome shotgun (WGS) entry which is preliminary data.</text>
</comment>
<proteinExistence type="predicted"/>
<gene>
    <name evidence="2" type="ORF">BG61_26590</name>
</gene>
<accession>A0A069PSK4</accession>
<organism evidence="2 3">
    <name type="scientific">Caballeronia glathei</name>
    <dbReference type="NCBI Taxonomy" id="60547"/>
    <lineage>
        <taxon>Bacteria</taxon>
        <taxon>Pseudomonadati</taxon>
        <taxon>Pseudomonadota</taxon>
        <taxon>Betaproteobacteria</taxon>
        <taxon>Burkholderiales</taxon>
        <taxon>Burkholderiaceae</taxon>
        <taxon>Caballeronia</taxon>
    </lineage>
</organism>
<keyword evidence="3" id="KW-1185">Reference proteome</keyword>
<dbReference type="Gene3D" id="3.10.310.50">
    <property type="match status" value="1"/>
</dbReference>
<dbReference type="InterPro" id="IPR007621">
    <property type="entry name" value="TPM_dom"/>
</dbReference>